<accession>A0ABP8CQ91</accession>
<dbReference type="Proteomes" id="UP001501682">
    <property type="component" value="Unassembled WGS sequence"/>
</dbReference>
<proteinExistence type="predicted"/>
<evidence type="ECO:0000313" key="1">
    <source>
        <dbReference type="EMBL" id="GAA4242023.1"/>
    </source>
</evidence>
<gene>
    <name evidence="1" type="ORF">GCM10022292_10750</name>
</gene>
<keyword evidence="2" id="KW-1185">Reference proteome</keyword>
<reference evidence="2" key="1">
    <citation type="journal article" date="2019" name="Int. J. Syst. Evol. Microbiol.">
        <title>The Global Catalogue of Microorganisms (GCM) 10K type strain sequencing project: providing services to taxonomists for standard genome sequencing and annotation.</title>
        <authorList>
            <consortium name="The Broad Institute Genomics Platform"/>
            <consortium name="The Broad Institute Genome Sequencing Center for Infectious Disease"/>
            <person name="Wu L."/>
            <person name="Ma J."/>
        </authorList>
    </citation>
    <scope>NUCLEOTIDE SEQUENCE [LARGE SCALE GENOMIC DNA]</scope>
    <source>
        <strain evidence="2">JCM 17633</strain>
    </source>
</reference>
<protein>
    <submittedName>
        <fullName evidence="1">Uncharacterized protein</fullName>
    </submittedName>
</protein>
<sequence>MVIVTSGIGSEDVASFTLPLIMVLCAIIVKEEKIPNNKIIKLFFIPNFKVINLCTLNKSYLRRANLHYL</sequence>
<comment type="caution">
    <text evidence="1">The sequence shown here is derived from an EMBL/GenBank/DDBJ whole genome shotgun (WGS) entry which is preliminary data.</text>
</comment>
<name>A0ABP8CQ91_9FLAO</name>
<organism evidence="1 2">
    <name type="scientific">Winogradskyella damuponensis</name>
    <dbReference type="NCBI Taxonomy" id="943939"/>
    <lineage>
        <taxon>Bacteria</taxon>
        <taxon>Pseudomonadati</taxon>
        <taxon>Bacteroidota</taxon>
        <taxon>Flavobacteriia</taxon>
        <taxon>Flavobacteriales</taxon>
        <taxon>Flavobacteriaceae</taxon>
        <taxon>Winogradskyella</taxon>
    </lineage>
</organism>
<evidence type="ECO:0000313" key="2">
    <source>
        <dbReference type="Proteomes" id="UP001501682"/>
    </source>
</evidence>
<dbReference type="EMBL" id="BAABCB010000007">
    <property type="protein sequence ID" value="GAA4242023.1"/>
    <property type="molecule type" value="Genomic_DNA"/>
</dbReference>